<proteinExistence type="predicted"/>
<dbReference type="Gene3D" id="3.30.360.10">
    <property type="entry name" value="Dihydrodipicolinate Reductase, domain 2"/>
    <property type="match status" value="1"/>
</dbReference>
<dbReference type="SUPFAM" id="SSF51735">
    <property type="entry name" value="NAD(P)-binding Rossmann-fold domains"/>
    <property type="match status" value="1"/>
</dbReference>
<keyword evidence="4" id="KW-1185">Reference proteome</keyword>
<evidence type="ECO:0000313" key="3">
    <source>
        <dbReference type="EMBL" id="MEN5376014.1"/>
    </source>
</evidence>
<dbReference type="InterPro" id="IPR036291">
    <property type="entry name" value="NAD(P)-bd_dom_sf"/>
</dbReference>
<name>A0ABV0BQX8_9SPHI</name>
<dbReference type="PROSITE" id="PS51318">
    <property type="entry name" value="TAT"/>
    <property type="match status" value="1"/>
</dbReference>
<dbReference type="Proteomes" id="UP001409291">
    <property type="component" value="Unassembled WGS sequence"/>
</dbReference>
<dbReference type="PANTHER" id="PTHR43818">
    <property type="entry name" value="BCDNA.GH03377"/>
    <property type="match status" value="1"/>
</dbReference>
<dbReference type="Pfam" id="PF01408">
    <property type="entry name" value="GFO_IDH_MocA"/>
    <property type="match status" value="1"/>
</dbReference>
<dbReference type="SUPFAM" id="SSF55347">
    <property type="entry name" value="Glyceraldehyde-3-phosphate dehydrogenase-like, C-terminal domain"/>
    <property type="match status" value="1"/>
</dbReference>
<dbReference type="InterPro" id="IPR006311">
    <property type="entry name" value="TAT_signal"/>
</dbReference>
<dbReference type="EMBL" id="JBDJNQ010000001">
    <property type="protein sequence ID" value="MEN5376014.1"/>
    <property type="molecule type" value="Genomic_DNA"/>
</dbReference>
<protein>
    <submittedName>
        <fullName evidence="3">Gfo/Idh/MocA family oxidoreductase</fullName>
    </submittedName>
</protein>
<dbReference type="RefSeq" id="WP_346580484.1">
    <property type="nucleotide sequence ID" value="NZ_JBDJLH010000005.1"/>
</dbReference>
<dbReference type="InterPro" id="IPR050463">
    <property type="entry name" value="Gfo/Idh/MocA_oxidrdct_glycsds"/>
</dbReference>
<sequence>MNLENLNRRSFLKKTNTVVLGTALATSSLNLYANSAPKKIKIGLVGCGGRGTGAASQALRADPNVVITAVADIFQDQVDLCLDSLRQISNDQVKVDSKNIFLGFLGFQKLMNTDVDVVLLCSPPNFRPDHLEEAVKKGKHIFCEKPVAVDIPNLKRVFESVKIAKEKNLCLVSGFCFRYATPNREIFQKIKQGDIGDIQSVSTFRFGGELSHKERHAGWSDLEYQLRNWFYFQRYSGDLIVEQAIHSVDMMSWALGDIVPKTIIATGGRQSRELDKFGNVYDHMSIEFDYGNGLKAFHSCRQQNGTDSRNSVDVIGKNGRANLNIPSNFEIYGDKAWKFTGRNNNMYQTQHDELFAAIRDKKAINDGPHLANSTLLAIWSRTAAYTGKAITYDQIMQSTEVLGPTSLEYDWKMQADNRGIPQPGKTPFV</sequence>
<organism evidence="3 4">
    <name type="scientific">Sphingobacterium kitahiroshimense</name>
    <dbReference type="NCBI Taxonomy" id="470446"/>
    <lineage>
        <taxon>Bacteria</taxon>
        <taxon>Pseudomonadati</taxon>
        <taxon>Bacteroidota</taxon>
        <taxon>Sphingobacteriia</taxon>
        <taxon>Sphingobacteriales</taxon>
        <taxon>Sphingobacteriaceae</taxon>
        <taxon>Sphingobacterium</taxon>
    </lineage>
</organism>
<feature type="domain" description="Gfo/Idh/MocA-like oxidoreductase N-terminal" evidence="1">
    <location>
        <begin position="40"/>
        <end position="174"/>
    </location>
</feature>
<dbReference type="PANTHER" id="PTHR43818:SF5">
    <property type="entry name" value="OXIDOREDUCTASE FAMILY PROTEIN"/>
    <property type="match status" value="1"/>
</dbReference>
<reference evidence="3 4" key="1">
    <citation type="submission" date="2024-04" db="EMBL/GenBank/DDBJ databases">
        <title>WGS of bacteria from Torrens River.</title>
        <authorList>
            <person name="Wyrsch E.R."/>
            <person name="Drigo B."/>
        </authorList>
    </citation>
    <scope>NUCLEOTIDE SEQUENCE [LARGE SCALE GENOMIC DNA]</scope>
    <source>
        <strain evidence="3 4">TWI391</strain>
    </source>
</reference>
<comment type="caution">
    <text evidence="3">The sequence shown here is derived from an EMBL/GenBank/DDBJ whole genome shotgun (WGS) entry which is preliminary data.</text>
</comment>
<dbReference type="InterPro" id="IPR055170">
    <property type="entry name" value="GFO_IDH_MocA-like_dom"/>
</dbReference>
<accession>A0ABV0BQX8</accession>
<dbReference type="InterPro" id="IPR000683">
    <property type="entry name" value="Gfo/Idh/MocA-like_OxRdtase_N"/>
</dbReference>
<evidence type="ECO:0000259" key="2">
    <source>
        <dbReference type="Pfam" id="PF22725"/>
    </source>
</evidence>
<evidence type="ECO:0000259" key="1">
    <source>
        <dbReference type="Pfam" id="PF01408"/>
    </source>
</evidence>
<dbReference type="Pfam" id="PF22725">
    <property type="entry name" value="GFO_IDH_MocA_C3"/>
    <property type="match status" value="1"/>
</dbReference>
<dbReference type="Gene3D" id="3.40.50.720">
    <property type="entry name" value="NAD(P)-binding Rossmann-like Domain"/>
    <property type="match status" value="1"/>
</dbReference>
<gene>
    <name evidence="3" type="ORF">ABE541_01955</name>
</gene>
<feature type="domain" description="GFO/IDH/MocA-like oxidoreductase" evidence="2">
    <location>
        <begin position="185"/>
        <end position="321"/>
    </location>
</feature>
<evidence type="ECO:0000313" key="4">
    <source>
        <dbReference type="Proteomes" id="UP001409291"/>
    </source>
</evidence>